<dbReference type="AlphaFoldDB" id="R7YLY1"/>
<dbReference type="eggNOG" id="KOG4526">
    <property type="taxonomic scope" value="Eukaryota"/>
</dbReference>
<dbReference type="EMBL" id="JH767560">
    <property type="protein sequence ID" value="EON62834.1"/>
    <property type="molecule type" value="Genomic_DNA"/>
</dbReference>
<dbReference type="InterPro" id="IPR045866">
    <property type="entry name" value="FAM210A/B-like"/>
</dbReference>
<organism evidence="4 5">
    <name type="scientific">Coniosporium apollinis (strain CBS 100218)</name>
    <name type="common">Rock-inhabiting black yeast</name>
    <dbReference type="NCBI Taxonomy" id="1168221"/>
    <lineage>
        <taxon>Eukaryota</taxon>
        <taxon>Fungi</taxon>
        <taxon>Dikarya</taxon>
        <taxon>Ascomycota</taxon>
        <taxon>Pezizomycotina</taxon>
        <taxon>Dothideomycetes</taxon>
        <taxon>Dothideomycetes incertae sedis</taxon>
        <taxon>Coniosporium</taxon>
    </lineage>
</organism>
<dbReference type="OrthoDB" id="426386at2759"/>
<keyword evidence="2" id="KW-0472">Membrane</keyword>
<evidence type="ECO:0000256" key="2">
    <source>
        <dbReference type="SAM" id="Phobius"/>
    </source>
</evidence>
<dbReference type="GeneID" id="19899370"/>
<dbReference type="Proteomes" id="UP000016924">
    <property type="component" value="Unassembled WGS sequence"/>
</dbReference>
<dbReference type="GO" id="GO:0005739">
    <property type="term" value="C:mitochondrion"/>
    <property type="evidence" value="ECO:0007669"/>
    <property type="project" value="TreeGrafter"/>
</dbReference>
<evidence type="ECO:0000259" key="3">
    <source>
        <dbReference type="Pfam" id="PF06916"/>
    </source>
</evidence>
<dbReference type="PANTHER" id="PTHR21377:SF0">
    <property type="entry name" value="PROTEIN FAM210B, MITOCHONDRIAL"/>
    <property type="match status" value="1"/>
</dbReference>
<keyword evidence="2" id="KW-1133">Transmembrane helix</keyword>
<feature type="region of interest" description="Disordered" evidence="1">
    <location>
        <begin position="71"/>
        <end position="94"/>
    </location>
</feature>
<dbReference type="OMA" id="FSAWRRN"/>
<keyword evidence="5" id="KW-1185">Reference proteome</keyword>
<evidence type="ECO:0000313" key="5">
    <source>
        <dbReference type="Proteomes" id="UP000016924"/>
    </source>
</evidence>
<gene>
    <name evidence="4" type="ORF">W97_02059</name>
</gene>
<dbReference type="Pfam" id="PF06916">
    <property type="entry name" value="FAM210A-B_dom"/>
    <property type="match status" value="1"/>
</dbReference>
<feature type="region of interest" description="Disordered" evidence="1">
    <location>
        <begin position="1"/>
        <end position="26"/>
    </location>
</feature>
<dbReference type="HOGENOM" id="CLU_059211_0_1_1"/>
<sequence>MRPVRFVRGPKISHSLQPPKLRQSGAPISRNFFTSTWSTTAQRPARLPISPPFATKWQPSIIRHLRPLRFNSSRVTPPKPNPTPHLGSPEPAPSLSARLKKLSREYGWSALGVYLLLSALDFPFCFLAVRMLGTERIGRWEHVVIENFWKVVQIPFPSLGKQRQTEEAVQATEPDGSDVATAREGALGWAGEVDAADERNKAADASLWTQLVLAYAIHKSFIFVRVPLTAAVTPKVVKKLRSWGWDIGRRPEFTKRKPRSK</sequence>
<keyword evidence="2" id="KW-0812">Transmembrane</keyword>
<name>R7YLY1_CONA1</name>
<evidence type="ECO:0000313" key="4">
    <source>
        <dbReference type="EMBL" id="EON62834.1"/>
    </source>
</evidence>
<dbReference type="RefSeq" id="XP_007778151.1">
    <property type="nucleotide sequence ID" value="XM_007779961.1"/>
</dbReference>
<evidence type="ECO:0000256" key="1">
    <source>
        <dbReference type="SAM" id="MobiDB-lite"/>
    </source>
</evidence>
<proteinExistence type="predicted"/>
<feature type="domain" description="DUF1279" evidence="3">
    <location>
        <begin position="98"/>
        <end position="234"/>
    </location>
</feature>
<feature type="transmembrane region" description="Helical" evidence="2">
    <location>
        <begin position="106"/>
        <end position="129"/>
    </location>
</feature>
<dbReference type="PANTHER" id="PTHR21377">
    <property type="entry name" value="PROTEIN FAM210B, MITOCHONDRIAL"/>
    <property type="match status" value="1"/>
</dbReference>
<reference evidence="5" key="1">
    <citation type="submission" date="2012-06" db="EMBL/GenBank/DDBJ databases">
        <title>The genome sequence of Coniosporium apollinis CBS 100218.</title>
        <authorList>
            <consortium name="The Broad Institute Genome Sequencing Platform"/>
            <person name="Cuomo C."/>
            <person name="Gorbushina A."/>
            <person name="Noack S."/>
            <person name="Walker B."/>
            <person name="Young S.K."/>
            <person name="Zeng Q."/>
            <person name="Gargeya S."/>
            <person name="Fitzgerald M."/>
            <person name="Haas B."/>
            <person name="Abouelleil A."/>
            <person name="Alvarado L."/>
            <person name="Arachchi H.M."/>
            <person name="Berlin A.M."/>
            <person name="Chapman S.B."/>
            <person name="Goldberg J."/>
            <person name="Griggs A."/>
            <person name="Gujja S."/>
            <person name="Hansen M."/>
            <person name="Howarth C."/>
            <person name="Imamovic A."/>
            <person name="Larimer J."/>
            <person name="McCowan C."/>
            <person name="Montmayeur A."/>
            <person name="Murphy C."/>
            <person name="Neiman D."/>
            <person name="Pearson M."/>
            <person name="Priest M."/>
            <person name="Roberts A."/>
            <person name="Saif S."/>
            <person name="Shea T."/>
            <person name="Sisk P."/>
            <person name="Sykes S."/>
            <person name="Wortman J."/>
            <person name="Nusbaum C."/>
            <person name="Birren B."/>
        </authorList>
    </citation>
    <scope>NUCLEOTIDE SEQUENCE [LARGE SCALE GENOMIC DNA]</scope>
    <source>
        <strain evidence="5">CBS 100218</strain>
    </source>
</reference>
<accession>R7YLY1</accession>
<dbReference type="InterPro" id="IPR009688">
    <property type="entry name" value="FAM210A/B-like_dom"/>
</dbReference>
<protein>
    <recommendedName>
        <fullName evidence="3">DUF1279 domain-containing protein</fullName>
    </recommendedName>
</protein>